<keyword evidence="10" id="KW-1185">Reference proteome</keyword>
<dbReference type="Gene3D" id="3.10.20.90">
    <property type="entry name" value="Phosphatidylinositol 3-kinase Catalytic Subunit, Chain A, domain 1"/>
    <property type="match status" value="1"/>
</dbReference>
<feature type="domain" description="EccD-like transmembrane" evidence="8">
    <location>
        <begin position="111"/>
        <end position="468"/>
    </location>
</feature>
<accession>A0A1X2EQX7</accession>
<dbReference type="Pfam" id="PF19053">
    <property type="entry name" value="EccD"/>
    <property type="match status" value="1"/>
</dbReference>
<reference evidence="9 10" key="1">
    <citation type="submission" date="2016-01" db="EMBL/GenBank/DDBJ databases">
        <title>The new phylogeny of the genus Mycobacterium.</title>
        <authorList>
            <person name="Tarcisio F."/>
            <person name="Conor M."/>
            <person name="Antonella G."/>
            <person name="Elisabetta G."/>
            <person name="Giulia F.S."/>
            <person name="Sara T."/>
            <person name="Anna F."/>
            <person name="Clotilde B."/>
            <person name="Roberto B."/>
            <person name="Veronica D.S."/>
            <person name="Fabio R."/>
            <person name="Monica P."/>
            <person name="Olivier J."/>
            <person name="Enrico T."/>
            <person name="Nicola S."/>
        </authorList>
    </citation>
    <scope>NUCLEOTIDE SEQUENCE [LARGE SCALE GENOMIC DNA]</scope>
    <source>
        <strain evidence="9 10">DSM 44153</strain>
    </source>
</reference>
<dbReference type="EMBL" id="LQPZ01000005">
    <property type="protein sequence ID" value="ORX08564.1"/>
    <property type="molecule type" value="Genomic_DNA"/>
</dbReference>
<gene>
    <name evidence="9" type="ORF">AWC30_01780</name>
</gene>
<evidence type="ECO:0000259" key="8">
    <source>
        <dbReference type="Pfam" id="PF19053"/>
    </source>
</evidence>
<dbReference type="AlphaFoldDB" id="A0A1X2EQX7"/>
<evidence type="ECO:0000256" key="7">
    <source>
        <dbReference type="SAM" id="Phobius"/>
    </source>
</evidence>
<dbReference type="STRING" id="1798.AWC30_01780"/>
<keyword evidence="6 7" id="KW-0472">Membrane</keyword>
<comment type="subcellular location">
    <subcellularLocation>
        <location evidence="1">Cell membrane</location>
        <topology evidence="1">Multi-pass membrane protein</topology>
    </subcellularLocation>
</comment>
<evidence type="ECO:0000256" key="1">
    <source>
        <dbReference type="ARBA" id="ARBA00004651"/>
    </source>
</evidence>
<dbReference type="GO" id="GO:0005886">
    <property type="term" value="C:plasma membrane"/>
    <property type="evidence" value="ECO:0007669"/>
    <property type="project" value="UniProtKB-SubCell"/>
</dbReference>
<dbReference type="Pfam" id="PF08817">
    <property type="entry name" value="YukD"/>
    <property type="match status" value="1"/>
</dbReference>
<keyword evidence="5 7" id="KW-1133">Transmembrane helix</keyword>
<name>A0A1X2EQX7_9MYCO</name>
<evidence type="ECO:0000313" key="10">
    <source>
        <dbReference type="Proteomes" id="UP000193090"/>
    </source>
</evidence>
<feature type="transmembrane region" description="Helical" evidence="7">
    <location>
        <begin position="404"/>
        <end position="429"/>
    </location>
</feature>
<feature type="transmembrane region" description="Helical" evidence="7">
    <location>
        <begin position="325"/>
        <end position="344"/>
    </location>
</feature>
<feature type="transmembrane region" description="Helical" evidence="7">
    <location>
        <begin position="244"/>
        <end position="265"/>
    </location>
</feature>
<evidence type="ECO:0000256" key="3">
    <source>
        <dbReference type="ARBA" id="ARBA00022475"/>
    </source>
</evidence>
<feature type="transmembrane region" description="Helical" evidence="7">
    <location>
        <begin position="131"/>
        <end position="152"/>
    </location>
</feature>
<dbReference type="InterPro" id="IPR044049">
    <property type="entry name" value="EccD_transm"/>
</dbReference>
<feature type="transmembrane region" description="Helical" evidence="7">
    <location>
        <begin position="441"/>
        <end position="467"/>
    </location>
</feature>
<dbReference type="Proteomes" id="UP000193090">
    <property type="component" value="Unassembled WGS sequence"/>
</dbReference>
<protein>
    <submittedName>
        <fullName evidence="9">Type VII secretion integral membrane protein EccD</fullName>
    </submittedName>
</protein>
<comment type="caution">
    <text evidence="9">The sequence shown here is derived from an EMBL/GenBank/DDBJ whole genome shotgun (WGS) entry which is preliminary data.</text>
</comment>
<dbReference type="InterPro" id="IPR006707">
    <property type="entry name" value="T7SS_EccD"/>
</dbReference>
<proteinExistence type="inferred from homology"/>
<feature type="transmembrane region" description="Helical" evidence="7">
    <location>
        <begin position="190"/>
        <end position="211"/>
    </location>
</feature>
<evidence type="ECO:0000256" key="5">
    <source>
        <dbReference type="ARBA" id="ARBA00022989"/>
    </source>
</evidence>
<keyword evidence="3" id="KW-1003">Cell membrane</keyword>
<dbReference type="InterPro" id="IPR024962">
    <property type="entry name" value="YukD-like"/>
</dbReference>
<dbReference type="NCBIfam" id="TIGR03920">
    <property type="entry name" value="T7SS_EccD"/>
    <property type="match status" value="1"/>
</dbReference>
<feature type="transmembrane region" description="Helical" evidence="7">
    <location>
        <begin position="350"/>
        <end position="366"/>
    </location>
</feature>
<keyword evidence="4 7" id="KW-0812">Transmembrane</keyword>
<comment type="similarity">
    <text evidence="2">Belongs to the EccD/Snm4 family.</text>
</comment>
<evidence type="ECO:0000256" key="6">
    <source>
        <dbReference type="ARBA" id="ARBA00023136"/>
    </source>
</evidence>
<evidence type="ECO:0000256" key="2">
    <source>
        <dbReference type="ARBA" id="ARBA00006162"/>
    </source>
</evidence>
<evidence type="ECO:0000313" key="9">
    <source>
        <dbReference type="EMBL" id="ORX08564.1"/>
    </source>
</evidence>
<organism evidence="9 10">
    <name type="scientific">Mycolicibacillus trivialis</name>
    <dbReference type="NCBI Taxonomy" id="1798"/>
    <lineage>
        <taxon>Bacteria</taxon>
        <taxon>Bacillati</taxon>
        <taxon>Actinomycetota</taxon>
        <taxon>Actinomycetes</taxon>
        <taxon>Mycobacteriales</taxon>
        <taxon>Mycobacteriaceae</taxon>
        <taxon>Mycolicibacillus</taxon>
    </lineage>
</organism>
<sequence length="470" mass="47432">MSQVLPAAVPVEMFLDDVVELVDDELKRRGQPGLAAGAGYRLHRVDGTRLDASKPLDDLGVEDGAALVLAEAEAGEPFEPHYESLSTGLARAGKRLIEPVSAQTALHTALAVLAGSVAATVGLALRARCAGAVVMPASVTALPGLLMAAGAIATRRRHPARHDLGAGLGWAALPLLACGLAVAAPGELGAPHGFIAALAVVVGGCLAPATARWQRTTAAALVTVAGLATAATAVRMWQPVPARLLGIGGLIVLLLLLTFAPTIALRAAHIRPPQFGSITGRDLFHHRAGLPSDAVTPVDVDHGETDPAATPGGARIAELALRAHSVLTGCCVGAALSLPVATWATLAPRPSAATTVLVALFVVIFLSRARALAARAQAVALAGGAATTIGTVIVAYVVDQPPTAAPALAAAVAALFGVAAAGLLAAALIPPATFTPLVRMAAEWAELGAIVVAVPLAAWIGGLFTWVRMR</sequence>
<feature type="transmembrane region" description="Helical" evidence="7">
    <location>
        <begin position="218"/>
        <end position="238"/>
    </location>
</feature>
<evidence type="ECO:0000256" key="4">
    <source>
        <dbReference type="ARBA" id="ARBA00022692"/>
    </source>
</evidence>
<feature type="transmembrane region" description="Helical" evidence="7">
    <location>
        <begin position="378"/>
        <end position="398"/>
    </location>
</feature>
<feature type="transmembrane region" description="Helical" evidence="7">
    <location>
        <begin position="164"/>
        <end position="184"/>
    </location>
</feature>